<keyword evidence="3" id="KW-1185">Reference proteome</keyword>
<evidence type="ECO:0000313" key="2">
    <source>
        <dbReference type="EMBL" id="SEA79122.1"/>
    </source>
</evidence>
<name>A0A1H4E409_9BACT</name>
<protein>
    <submittedName>
        <fullName evidence="2">Uncharacterized phage-associated protein</fullName>
    </submittedName>
</protein>
<dbReference type="RefSeq" id="WP_089763179.1">
    <property type="nucleotide sequence ID" value="NZ_FNRL01000016.1"/>
</dbReference>
<organism evidence="2 3">
    <name type="scientific">Chitinophaga terrae</name>
    <name type="common">ex Kim and Jung 2007</name>
    <dbReference type="NCBI Taxonomy" id="408074"/>
    <lineage>
        <taxon>Bacteria</taxon>
        <taxon>Pseudomonadati</taxon>
        <taxon>Bacteroidota</taxon>
        <taxon>Chitinophagia</taxon>
        <taxon>Chitinophagales</taxon>
        <taxon>Chitinophagaceae</taxon>
        <taxon>Chitinophaga</taxon>
    </lineage>
</organism>
<evidence type="ECO:0000259" key="1">
    <source>
        <dbReference type="Pfam" id="PF13274"/>
    </source>
</evidence>
<dbReference type="STRING" id="408074.SAMN05660909_03453"/>
<dbReference type="Pfam" id="PF13274">
    <property type="entry name" value="SocA_Panacea"/>
    <property type="match status" value="1"/>
</dbReference>
<gene>
    <name evidence="2" type="ORF">SAMN05660909_03453</name>
</gene>
<accession>A0A1H4E409</accession>
<feature type="domain" description="Antitoxin SocA-like Panacea" evidence="1">
    <location>
        <begin position="27"/>
        <end position="138"/>
    </location>
</feature>
<dbReference type="InterPro" id="IPR025272">
    <property type="entry name" value="SocA_Panacea"/>
</dbReference>
<sequence length="174" mass="19851">MYKVEAIANYFIEKGILTDNPVNPMKLQKLLFYAYGWYYALFDKKLFGDSIQAWQYGPVIPAIYHDVKGYGNYPITTLISKGIGKEGSMFSFHYNTPKVDAEKDGELINFLDAMWNVYSKYSAVNLSTATHAVGTPWHDVAKTYDFVLPKGAIINDSLIKDYFISEKKKIESKN</sequence>
<dbReference type="OrthoDB" id="9799173at2"/>
<dbReference type="AlphaFoldDB" id="A0A1H4E409"/>
<dbReference type="Proteomes" id="UP000199656">
    <property type="component" value="Unassembled WGS sequence"/>
</dbReference>
<evidence type="ECO:0000313" key="3">
    <source>
        <dbReference type="Proteomes" id="UP000199656"/>
    </source>
</evidence>
<reference evidence="3" key="1">
    <citation type="submission" date="2016-10" db="EMBL/GenBank/DDBJ databases">
        <authorList>
            <person name="Varghese N."/>
            <person name="Submissions S."/>
        </authorList>
    </citation>
    <scope>NUCLEOTIDE SEQUENCE [LARGE SCALE GENOMIC DNA]</scope>
    <source>
        <strain evidence="3">DSM 23920</strain>
    </source>
</reference>
<proteinExistence type="predicted"/>
<dbReference type="EMBL" id="FNRL01000016">
    <property type="protein sequence ID" value="SEA79122.1"/>
    <property type="molecule type" value="Genomic_DNA"/>
</dbReference>